<evidence type="ECO:0000256" key="9">
    <source>
        <dbReference type="ARBA" id="ARBA00032471"/>
    </source>
</evidence>
<accession>A0A9Q0XET9</accession>
<comment type="subunit">
    <text evidence="10">Homodimer.</text>
</comment>
<dbReference type="InterPro" id="IPR009057">
    <property type="entry name" value="Homeodomain-like_sf"/>
</dbReference>
<protein>
    <recommendedName>
        <fullName evidence="2 10">Telomeric repeat-binding factor 2-interacting protein 1</fullName>
        <shortName evidence="10">TERF2-interacting telomeric protein 1</shortName>
    </recommendedName>
    <alternativeName>
        <fullName evidence="9 10">Repressor/activator protein 1 homolog</fullName>
    </alternativeName>
</protein>
<dbReference type="GO" id="GO:0006355">
    <property type="term" value="P:regulation of DNA-templated transcription"/>
    <property type="evidence" value="ECO:0007669"/>
    <property type="project" value="UniProtKB-UniRule"/>
</dbReference>
<dbReference type="EMBL" id="JAPFRF010000013">
    <property type="protein sequence ID" value="KAJ7311809.1"/>
    <property type="molecule type" value="Genomic_DNA"/>
</dbReference>
<comment type="subcellular location">
    <subcellularLocation>
        <location evidence="10">Nucleus</location>
    </subcellularLocation>
    <subcellularLocation>
        <location evidence="10">Chromosome</location>
        <location evidence="10">Telomere</location>
    </subcellularLocation>
</comment>
<evidence type="ECO:0000259" key="13">
    <source>
        <dbReference type="Pfam" id="PF11626"/>
    </source>
</evidence>
<evidence type="ECO:0000256" key="6">
    <source>
        <dbReference type="ARBA" id="ARBA00023159"/>
    </source>
</evidence>
<name>A0A9Q0XET9_9SAUR</name>
<evidence type="ECO:0000256" key="2">
    <source>
        <dbReference type="ARBA" id="ARBA00017805"/>
    </source>
</evidence>
<dbReference type="InterPro" id="IPR039595">
    <property type="entry name" value="TE2IP/Rap1"/>
</dbReference>
<evidence type="ECO:0000256" key="4">
    <source>
        <dbReference type="ARBA" id="ARBA00022895"/>
    </source>
</evidence>
<feature type="compositionally biased region" description="Basic and acidic residues" evidence="11">
    <location>
        <begin position="276"/>
        <end position="294"/>
    </location>
</feature>
<evidence type="ECO:0000256" key="8">
    <source>
        <dbReference type="ARBA" id="ARBA00023242"/>
    </source>
</evidence>
<sequence>MPGLNLIRRRPWFAPKPRPCEDERRLFRLENGTRLSFYIRPGLTKMELAPLILRRGGKLCSAPEPEAILLACPGEVPEGATKVYISTAYVTDCIAQKTRLPLVKYLLNPQRSPSELAFTQEEDRAIMSYVQSSKQRGLADNLAGTTFWMDMAEARVTPHPWQAVRERYFRHLRRRRRRRRKKKKNTYQPGQNPKRIVPVPHRCGKCAGKEQVLRTPNTASSQKKKPTDASQTRDPGQTTGGSKTSGIFQRANREFEGSEEDRENVSPKEAVIPENAEPKATAEDEVPPDPKKQSVESTNGEDLAMSESLLPAEDLPSGPSAKDVALAMEDMKRFMEEFGVDLATVTQAFLKNSGVVAAAACCLKTGQRSDGCPLWTRQDDLDLLSGADDLRRKLLSKFGAENVNARVAFRKS</sequence>
<keyword evidence="8 10" id="KW-0539">Nucleus</keyword>
<dbReference type="InterPro" id="IPR021661">
    <property type="entry name" value="Rap1_C"/>
</dbReference>
<keyword evidence="6 10" id="KW-0010">Activator</keyword>
<evidence type="ECO:0000313" key="15">
    <source>
        <dbReference type="EMBL" id="KAJ7311809.1"/>
    </source>
</evidence>
<evidence type="ECO:0000256" key="5">
    <source>
        <dbReference type="ARBA" id="ARBA00023015"/>
    </source>
</evidence>
<evidence type="ECO:0000313" key="16">
    <source>
        <dbReference type="Proteomes" id="UP001142489"/>
    </source>
</evidence>
<feature type="domain" description="TERF2-interacting telomeric protein 1 Myb" evidence="12">
    <location>
        <begin position="118"/>
        <end position="177"/>
    </location>
</feature>
<feature type="compositionally biased region" description="Polar residues" evidence="11">
    <location>
        <begin position="228"/>
        <end position="247"/>
    </location>
</feature>
<dbReference type="GO" id="GO:0042162">
    <property type="term" value="F:telomeric DNA binding"/>
    <property type="evidence" value="ECO:0007669"/>
    <property type="project" value="TreeGrafter"/>
</dbReference>
<keyword evidence="4 10" id="KW-0779">Telomere</keyword>
<feature type="domain" description="BRCT" evidence="14">
    <location>
        <begin position="35"/>
        <end position="105"/>
    </location>
</feature>
<dbReference type="GO" id="GO:0031848">
    <property type="term" value="P:protection from non-homologous end joining at telomere"/>
    <property type="evidence" value="ECO:0007669"/>
    <property type="project" value="TreeGrafter"/>
</dbReference>
<comment type="caution">
    <text evidence="15">The sequence shown here is derived from an EMBL/GenBank/DDBJ whole genome shotgun (WGS) entry which is preliminary data.</text>
</comment>
<keyword evidence="16" id="KW-1185">Reference proteome</keyword>
<keyword evidence="7 10" id="KW-0804">Transcription</keyword>
<proteinExistence type="inferred from homology"/>
<dbReference type="Pfam" id="PF08914">
    <property type="entry name" value="Myb_Rap1"/>
    <property type="match status" value="1"/>
</dbReference>
<evidence type="ECO:0000259" key="12">
    <source>
        <dbReference type="Pfam" id="PF08914"/>
    </source>
</evidence>
<feature type="region of interest" description="Disordered" evidence="11">
    <location>
        <begin position="173"/>
        <end position="301"/>
    </location>
</feature>
<gene>
    <name evidence="15" type="ORF">JRQ81_006118</name>
</gene>
<dbReference type="Proteomes" id="UP001142489">
    <property type="component" value="Unassembled WGS sequence"/>
</dbReference>
<comment type="similarity">
    <text evidence="1 10">Belongs to the RAP1 family.</text>
</comment>
<keyword evidence="5 10" id="KW-0805">Transcription regulation</keyword>
<dbReference type="OrthoDB" id="435460at2759"/>
<evidence type="ECO:0000256" key="7">
    <source>
        <dbReference type="ARBA" id="ARBA00023163"/>
    </source>
</evidence>
<keyword evidence="3 10" id="KW-0158">Chromosome</keyword>
<dbReference type="PANTHER" id="PTHR16466:SF6">
    <property type="entry name" value="TELOMERIC REPEAT-BINDING FACTOR 2-INTERACTING PROTEIN 1"/>
    <property type="match status" value="1"/>
</dbReference>
<dbReference type="PANTHER" id="PTHR16466">
    <property type="entry name" value="TELOMERE REPEAT-BINDING FACTOR 2-INTERACTING PROTEIN 1"/>
    <property type="match status" value="1"/>
</dbReference>
<feature type="domain" description="TRF2-interacting telomeric protein/Rap1 C-terminal" evidence="13">
    <location>
        <begin position="335"/>
        <end position="410"/>
    </location>
</feature>
<organism evidence="15 16">
    <name type="scientific">Phrynocephalus forsythii</name>
    <dbReference type="NCBI Taxonomy" id="171643"/>
    <lineage>
        <taxon>Eukaryota</taxon>
        <taxon>Metazoa</taxon>
        <taxon>Chordata</taxon>
        <taxon>Craniata</taxon>
        <taxon>Vertebrata</taxon>
        <taxon>Euteleostomi</taxon>
        <taxon>Lepidosauria</taxon>
        <taxon>Squamata</taxon>
        <taxon>Bifurcata</taxon>
        <taxon>Unidentata</taxon>
        <taxon>Episquamata</taxon>
        <taxon>Toxicofera</taxon>
        <taxon>Iguania</taxon>
        <taxon>Acrodonta</taxon>
        <taxon>Agamidae</taxon>
        <taxon>Agaminae</taxon>
        <taxon>Phrynocephalus</taxon>
    </lineage>
</organism>
<reference evidence="15" key="1">
    <citation type="journal article" date="2023" name="DNA Res.">
        <title>Chromosome-level genome assembly of Phrynocephalus forsythii using third-generation DNA sequencing and Hi-C analysis.</title>
        <authorList>
            <person name="Qi Y."/>
            <person name="Zhao W."/>
            <person name="Zhao Y."/>
            <person name="Niu C."/>
            <person name="Cao S."/>
            <person name="Zhang Y."/>
        </authorList>
    </citation>
    <scope>NUCLEOTIDE SEQUENCE</scope>
    <source>
        <tissue evidence="15">Muscle</tissue>
    </source>
</reference>
<dbReference type="Gene3D" id="1.10.10.60">
    <property type="entry name" value="Homeodomain-like"/>
    <property type="match status" value="1"/>
</dbReference>
<dbReference type="CDD" id="cd11655">
    <property type="entry name" value="rap1_myb-like"/>
    <property type="match status" value="1"/>
</dbReference>
<dbReference type="InterPro" id="IPR001357">
    <property type="entry name" value="BRCT_dom"/>
</dbReference>
<dbReference type="Pfam" id="PF11626">
    <property type="entry name" value="Rap1_C"/>
    <property type="match status" value="1"/>
</dbReference>
<evidence type="ECO:0000256" key="10">
    <source>
        <dbReference type="RuleBase" id="RU367107"/>
    </source>
</evidence>
<evidence type="ECO:0000256" key="3">
    <source>
        <dbReference type="ARBA" id="ARBA00022454"/>
    </source>
</evidence>
<dbReference type="GO" id="GO:0070187">
    <property type="term" value="C:shelterin complex"/>
    <property type="evidence" value="ECO:0007669"/>
    <property type="project" value="TreeGrafter"/>
</dbReference>
<feature type="compositionally biased region" description="Basic residues" evidence="11">
    <location>
        <begin position="173"/>
        <end position="185"/>
    </location>
</feature>
<comment type="function">
    <text evidence="10">Acts both as a regulator of telomere function and as a transcription regulator. Involved in the regulation of telomere length and protection as a component of the shelterin complex (telosome). Does not bind DNA directly: recruited to telomeric double-stranded 5'-TTAGGG-3' repeats via its interaction with terf2. Independently of its function in telomeres, also acts as a transcription regulator: recruited to extratelomeric 5'-TTAGGG-3' sites via its association with terf2 or other factors, and regulates gene expression.</text>
</comment>
<dbReference type="Pfam" id="PF16589">
    <property type="entry name" value="BRCT_2"/>
    <property type="match status" value="1"/>
</dbReference>
<evidence type="ECO:0000259" key="14">
    <source>
        <dbReference type="Pfam" id="PF16589"/>
    </source>
</evidence>
<dbReference type="GO" id="GO:0010833">
    <property type="term" value="P:telomere maintenance via telomere lengthening"/>
    <property type="evidence" value="ECO:0007669"/>
    <property type="project" value="UniProtKB-UniRule"/>
</dbReference>
<dbReference type="AlphaFoldDB" id="A0A9Q0XET9"/>
<evidence type="ECO:0000256" key="1">
    <source>
        <dbReference type="ARBA" id="ARBA00010467"/>
    </source>
</evidence>
<evidence type="ECO:0000256" key="11">
    <source>
        <dbReference type="SAM" id="MobiDB-lite"/>
    </source>
</evidence>
<dbReference type="InterPro" id="IPR015010">
    <property type="entry name" value="TERF2IP_Myb"/>
</dbReference>
<dbReference type="SUPFAM" id="SSF46689">
    <property type="entry name" value="Homeodomain-like"/>
    <property type="match status" value="1"/>
</dbReference>